<dbReference type="RefSeq" id="WP_349078073.1">
    <property type="nucleotide sequence ID" value="NZ_JBBMEI010000035.1"/>
</dbReference>
<comment type="caution">
    <text evidence="7">The sequence shown here is derived from an EMBL/GenBank/DDBJ whole genome shotgun (WGS) entry which is preliminary data.</text>
</comment>
<comment type="subcellular location">
    <subcellularLocation>
        <location evidence="1">Membrane</location>
    </subcellularLocation>
</comment>
<dbReference type="InterPro" id="IPR010559">
    <property type="entry name" value="Sig_transdc_His_kin_internal"/>
</dbReference>
<dbReference type="EMBL" id="JBBMEI010000035">
    <property type="protein sequence ID" value="MEQ2358979.1"/>
    <property type="molecule type" value="Genomic_DNA"/>
</dbReference>
<keyword evidence="8" id="KW-1185">Reference proteome</keyword>
<dbReference type="GO" id="GO:0016301">
    <property type="term" value="F:kinase activity"/>
    <property type="evidence" value="ECO:0007669"/>
    <property type="project" value="UniProtKB-KW"/>
</dbReference>
<evidence type="ECO:0000256" key="5">
    <source>
        <dbReference type="SAM" id="Phobius"/>
    </source>
</evidence>
<dbReference type="PANTHER" id="PTHR34220">
    <property type="entry name" value="SENSOR HISTIDINE KINASE YPDA"/>
    <property type="match status" value="1"/>
</dbReference>
<name>A0ABV1AQ09_9FIRM</name>
<evidence type="ECO:0000259" key="6">
    <source>
        <dbReference type="PROSITE" id="PS50885"/>
    </source>
</evidence>
<reference evidence="7 8" key="1">
    <citation type="submission" date="2024-03" db="EMBL/GenBank/DDBJ databases">
        <title>Human intestinal bacterial collection.</title>
        <authorList>
            <person name="Pauvert C."/>
            <person name="Hitch T.C.A."/>
            <person name="Clavel T."/>
        </authorList>
    </citation>
    <scope>NUCLEOTIDE SEQUENCE [LARGE SCALE GENOMIC DNA]</scope>
    <source>
        <strain evidence="7 8">CLA-AA-H95</strain>
    </source>
</reference>
<protein>
    <submittedName>
        <fullName evidence="7">Histidine kinase</fullName>
    </submittedName>
</protein>
<dbReference type="PANTHER" id="PTHR34220:SF7">
    <property type="entry name" value="SENSOR HISTIDINE KINASE YPDA"/>
    <property type="match status" value="1"/>
</dbReference>
<keyword evidence="5" id="KW-0472">Membrane</keyword>
<sequence>MNHFFSKVRQNYGDMKLASKFTLILMITVTVPVIMMACFFYGKLYDMVVSYTIRQEQDISAKTAPIVEDLVQQVIDAHDRITDQDFFQTLFHQPVNSPFRMFENTEEIQEFQEYTKSLISSGKISGLQIYMDFPTSVRLFQDELTRDYFSPMSKAKGTYWYGIFQGTSVSSLFCPSFYLGDREKKSYGDMAYITSTTFYFQGHAYRAYIAAYTSSDNFTDLLKDNLTVDGSVSYIINDRNAIVASSDQSQSGIYLLDYDSIEDSFMSSNNFIERTILDTTVYAGFYNIKQPGWFMVTVLPAGPLITQSNMIMVQYILMYLAFLVLALILAHYMSRSITNRISSVIHQMSKVRKGTLSPMESPTYHDEIGDLIDTYNYMNYMTRKMDQLMSEQAKAAEELRLAEFHSLQAQINPHFLYNTMDMINWLAQQGRTAEVSSAVQSLSRFYKLTLSRKQSISTIAQETEHATIYLEIQNMRYHNSIEFVSDIPDELMEYQIPKLTLQPLIENAVLHGILEKDDKAGTIVLTGWLEDSSIVLLISDDGVGISPDKLSSILSGEGSSSSGGTNIAVYNTHRRLQILYGTDYGLTYSNNPGGGTEVEIHIPAIRNTTC</sequence>
<evidence type="ECO:0000256" key="1">
    <source>
        <dbReference type="ARBA" id="ARBA00004370"/>
    </source>
</evidence>
<gene>
    <name evidence="7" type="ORF">WMO75_11705</name>
</gene>
<evidence type="ECO:0000313" key="8">
    <source>
        <dbReference type="Proteomes" id="UP001446032"/>
    </source>
</evidence>
<dbReference type="PROSITE" id="PS50885">
    <property type="entry name" value="HAMP"/>
    <property type="match status" value="1"/>
</dbReference>
<dbReference type="Pfam" id="PF06580">
    <property type="entry name" value="His_kinase"/>
    <property type="match status" value="1"/>
</dbReference>
<dbReference type="SMART" id="SM00387">
    <property type="entry name" value="HATPase_c"/>
    <property type="match status" value="1"/>
</dbReference>
<organism evidence="7 8">
    <name type="scientific">Blautia intestinihominis</name>
    <dbReference type="NCBI Taxonomy" id="3133152"/>
    <lineage>
        <taxon>Bacteria</taxon>
        <taxon>Bacillati</taxon>
        <taxon>Bacillota</taxon>
        <taxon>Clostridia</taxon>
        <taxon>Lachnospirales</taxon>
        <taxon>Lachnospiraceae</taxon>
        <taxon>Blautia</taxon>
    </lineage>
</organism>
<feature type="transmembrane region" description="Helical" evidence="5">
    <location>
        <begin position="315"/>
        <end position="333"/>
    </location>
</feature>
<keyword evidence="5" id="KW-0812">Transmembrane</keyword>
<dbReference type="Proteomes" id="UP001446032">
    <property type="component" value="Unassembled WGS sequence"/>
</dbReference>
<feature type="transmembrane region" description="Helical" evidence="5">
    <location>
        <begin position="21"/>
        <end position="42"/>
    </location>
</feature>
<feature type="transmembrane region" description="Helical" evidence="5">
    <location>
        <begin position="159"/>
        <end position="180"/>
    </location>
</feature>
<dbReference type="InterPro" id="IPR003660">
    <property type="entry name" value="HAMP_dom"/>
</dbReference>
<accession>A0ABV1AQ09</accession>
<dbReference type="InterPro" id="IPR003594">
    <property type="entry name" value="HATPase_dom"/>
</dbReference>
<keyword evidence="2" id="KW-0597">Phosphoprotein</keyword>
<evidence type="ECO:0000313" key="7">
    <source>
        <dbReference type="EMBL" id="MEQ2358979.1"/>
    </source>
</evidence>
<dbReference type="SUPFAM" id="SSF55874">
    <property type="entry name" value="ATPase domain of HSP90 chaperone/DNA topoisomerase II/histidine kinase"/>
    <property type="match status" value="1"/>
</dbReference>
<dbReference type="Pfam" id="PF02518">
    <property type="entry name" value="HATPase_c"/>
    <property type="match status" value="1"/>
</dbReference>
<keyword evidence="3" id="KW-0808">Transferase</keyword>
<proteinExistence type="predicted"/>
<dbReference type="Gene3D" id="6.10.340.10">
    <property type="match status" value="1"/>
</dbReference>
<dbReference type="InterPro" id="IPR050640">
    <property type="entry name" value="Bact_2-comp_sensor_kinase"/>
</dbReference>
<dbReference type="InterPro" id="IPR036890">
    <property type="entry name" value="HATPase_C_sf"/>
</dbReference>
<feature type="domain" description="HAMP" evidence="6">
    <location>
        <begin position="335"/>
        <end position="387"/>
    </location>
</feature>
<evidence type="ECO:0000256" key="4">
    <source>
        <dbReference type="ARBA" id="ARBA00022777"/>
    </source>
</evidence>
<dbReference type="Gene3D" id="3.30.565.10">
    <property type="entry name" value="Histidine kinase-like ATPase, C-terminal domain"/>
    <property type="match status" value="1"/>
</dbReference>
<evidence type="ECO:0000256" key="3">
    <source>
        <dbReference type="ARBA" id="ARBA00022679"/>
    </source>
</evidence>
<keyword evidence="4 7" id="KW-0418">Kinase</keyword>
<keyword evidence="5" id="KW-1133">Transmembrane helix</keyword>
<evidence type="ECO:0000256" key="2">
    <source>
        <dbReference type="ARBA" id="ARBA00022553"/>
    </source>
</evidence>